<sequence>MTVAPEKPAAPAAPDHVTLTIDGLPVSVPKGTLIIRAAEQLGIEIPRFCDHPLLDPVGACRQCIVEVEGQRKPVASCTATVAADMVVKTQISSPVAKKAQAGTLEFLLLNHPLDCPICDKGGECPLQNQSMANGAATSRFKETKRAYPKPLAISTQILLDRERCVLCARCTRFSAQIAGDPFIELFERGAAEQVAVSDGQPFSSYFSGNTVQICPVGALTSAAYRFRARPFDLVSTPTSCEHCAAGCSLRTDHRRGKVTRRLAAEDPAVNEEWNCDKGRFAFTYARQADRLTTPLIRDDNTGELVEASWSEALEYAARGLAECRDRRGVGVLAGGRLTREDAYAYAKFARVALRTNDVDFRARPHSAEEEAFLGSEVAGTGIGVTYADLETAPAVLLVAFEPEEESGIVFLRLRKAASKHGTVVHALAPLVTRGLRKLAGTLIPIVPGGEAAALDELATGTTGAATTEALRAPGAVILVGSRAAESPGALSAALRLAETTGAALAWVPRRAGERGAVSAGLLPSLLPGGRPVADVGARAEVESFWGANLLGAPGRDTTGILAAAEAGRLDAVVVAGVDAEDLPDPAAALAALARVPFCVSLEIRRSSIAEVADVVFPVAPVAEKAGTFVNWEGRLRPFQRALDTPALPDLRVLHLLAAEMGIDLRVPDAGAAARELSELGRAGDETGRGPAPTEVPSAPVPAGAGEALLATWHLNIDDGALQTGEPYLAGTARPPRLLLSAATADEIGAVEGQPVTVSTSRGSVTLPLEISEMPFRVVWVPTHSPGSHVRRSLAEHAGVRVRLTPGGPLPAETAPGGLVDTFPVDERRGTALGSQLAEASDTAVTVAPLGRNDTTGGRA</sequence>
<proteinExistence type="inferred from homology"/>
<dbReference type="GO" id="GO:0042773">
    <property type="term" value="P:ATP synthesis coupled electron transport"/>
    <property type="evidence" value="ECO:0007669"/>
    <property type="project" value="InterPro"/>
</dbReference>
<dbReference type="FunFam" id="3.30.70.20:FF:000016">
    <property type="entry name" value="NADH-quinone oxidoreductase"/>
    <property type="match status" value="1"/>
</dbReference>
<dbReference type="SUPFAM" id="SSF50692">
    <property type="entry name" value="ADC-like"/>
    <property type="match status" value="1"/>
</dbReference>
<dbReference type="InterPro" id="IPR001041">
    <property type="entry name" value="2Fe-2S_ferredoxin-type"/>
</dbReference>
<dbReference type="SUPFAM" id="SSF53706">
    <property type="entry name" value="Formate dehydrogenase/DMSO reductase, domains 1-3"/>
    <property type="match status" value="1"/>
</dbReference>
<feature type="domain" description="2Fe-2S ferredoxin-type" evidence="14">
    <location>
        <begin position="15"/>
        <end position="93"/>
    </location>
</feature>
<dbReference type="PROSITE" id="PS51669">
    <property type="entry name" value="4FE4S_MOW_BIS_MGD"/>
    <property type="match status" value="1"/>
</dbReference>
<keyword evidence="10 12" id="KW-0520">NAD</keyword>
<protein>
    <recommendedName>
        <fullName evidence="12">NADH-quinone oxidoreductase</fullName>
        <ecNumber evidence="12">7.1.1.-</ecNumber>
    </recommendedName>
</protein>
<dbReference type="InterPro" id="IPR006657">
    <property type="entry name" value="MoPterin_dinucl-bd_dom"/>
</dbReference>
<dbReference type="RefSeq" id="WP_071083837.1">
    <property type="nucleotide sequence ID" value="NZ_MBLM01000108.1"/>
</dbReference>
<dbReference type="GO" id="GO:0008137">
    <property type="term" value="F:NADH dehydrogenase (ubiquinone) activity"/>
    <property type="evidence" value="ECO:0007669"/>
    <property type="project" value="UniProtKB-UniRule"/>
</dbReference>
<dbReference type="AlphaFoldDB" id="A0A1S1QWA9"/>
<dbReference type="GO" id="GO:0043546">
    <property type="term" value="F:molybdopterin cofactor binding"/>
    <property type="evidence" value="ECO:0007669"/>
    <property type="project" value="InterPro"/>
</dbReference>
<dbReference type="Pfam" id="PF00384">
    <property type="entry name" value="Molybdopterin"/>
    <property type="match status" value="1"/>
</dbReference>
<evidence type="ECO:0000256" key="11">
    <source>
        <dbReference type="ARBA" id="ARBA00047712"/>
    </source>
</evidence>
<evidence type="ECO:0000259" key="16">
    <source>
        <dbReference type="PROSITE" id="PS51839"/>
    </source>
</evidence>
<dbReference type="EMBL" id="MBLM01000108">
    <property type="protein sequence ID" value="OHV38993.1"/>
    <property type="molecule type" value="Genomic_DNA"/>
</dbReference>
<dbReference type="Pfam" id="PF13510">
    <property type="entry name" value="Fer2_4"/>
    <property type="match status" value="1"/>
</dbReference>
<dbReference type="FunFam" id="3.10.20.740:FF:000001">
    <property type="entry name" value="NADH-quinone oxidoreductase subunit G"/>
    <property type="match status" value="1"/>
</dbReference>
<dbReference type="Pfam" id="PF10588">
    <property type="entry name" value="NADH-G_4Fe-4S_3"/>
    <property type="match status" value="1"/>
</dbReference>
<dbReference type="NCBIfam" id="TIGR01973">
    <property type="entry name" value="NuoG"/>
    <property type="match status" value="1"/>
</dbReference>
<dbReference type="EC" id="7.1.1.-" evidence="12"/>
<dbReference type="PROSITE" id="PS51839">
    <property type="entry name" value="4FE4S_HC3"/>
    <property type="match status" value="1"/>
</dbReference>
<dbReference type="SMART" id="SM00929">
    <property type="entry name" value="NADH-G_4Fe-4S_3"/>
    <property type="match status" value="1"/>
</dbReference>
<dbReference type="InterPro" id="IPR019574">
    <property type="entry name" value="NADH_UbQ_OxRdtase_Gsu_4Fe4S-bd"/>
</dbReference>
<evidence type="ECO:0000259" key="15">
    <source>
        <dbReference type="PROSITE" id="PS51669"/>
    </source>
</evidence>
<keyword evidence="5 12" id="KW-0874">Quinone</keyword>
<dbReference type="Pfam" id="PF01568">
    <property type="entry name" value="Molydop_binding"/>
    <property type="match status" value="1"/>
</dbReference>
<evidence type="ECO:0000256" key="10">
    <source>
        <dbReference type="ARBA" id="ARBA00023027"/>
    </source>
</evidence>
<dbReference type="PROSITE" id="PS00641">
    <property type="entry name" value="COMPLEX1_75K_1"/>
    <property type="match status" value="1"/>
</dbReference>
<dbReference type="SMART" id="SM00926">
    <property type="entry name" value="Molybdop_Fe4S4"/>
    <property type="match status" value="1"/>
</dbReference>
<keyword evidence="8 12" id="KW-0408">Iron</keyword>
<dbReference type="SUPFAM" id="SSF54292">
    <property type="entry name" value="2Fe-2S ferredoxin-like"/>
    <property type="match status" value="1"/>
</dbReference>
<name>A0A1S1QWA9_9ACTN</name>
<comment type="function">
    <text evidence="12">NDH-1 shuttles electrons from NADH, via FMN and iron-sulfur (Fe-S) centers, to quinones in the respiratory chain. Couples the redox reaction to proton translocation (for every two electrons transferred, four hydrogen ions are translocated across the cytoplasmic membrane), and thus conserves the redox energy in a proton gradient.</text>
</comment>
<dbReference type="InterPro" id="IPR006656">
    <property type="entry name" value="Mopterin_OxRdtase"/>
</dbReference>
<evidence type="ECO:0000256" key="1">
    <source>
        <dbReference type="ARBA" id="ARBA00001966"/>
    </source>
</evidence>
<reference evidence="18" key="1">
    <citation type="submission" date="2016-07" db="EMBL/GenBank/DDBJ databases">
        <title>Sequence Frankia sp. strain CcI1.17.</title>
        <authorList>
            <person name="Ghodhbane-Gtari F."/>
            <person name="Swanson E."/>
            <person name="Gueddou A."/>
            <person name="Morris K."/>
            <person name="Hezbri K."/>
            <person name="Ktari A."/>
            <person name="Nouioui I."/>
            <person name="Abebe-Akele F."/>
            <person name="Simpson S."/>
            <person name="Thomas K."/>
            <person name="Gtari M."/>
            <person name="Tisa L.S."/>
            <person name="Hurst S."/>
        </authorList>
    </citation>
    <scope>NUCLEOTIDE SEQUENCE [LARGE SCALE GENOMIC DNA]</scope>
    <source>
        <strain evidence="18">Cc1.17</strain>
    </source>
</reference>
<evidence type="ECO:0000256" key="7">
    <source>
        <dbReference type="ARBA" id="ARBA00022967"/>
    </source>
</evidence>
<evidence type="ECO:0000259" key="14">
    <source>
        <dbReference type="PROSITE" id="PS51085"/>
    </source>
</evidence>
<dbReference type="Pfam" id="PF22117">
    <property type="entry name" value="Fer4_Nqo3"/>
    <property type="match status" value="1"/>
</dbReference>
<dbReference type="GO" id="GO:0003954">
    <property type="term" value="F:NADH dehydrogenase activity"/>
    <property type="evidence" value="ECO:0007669"/>
    <property type="project" value="TreeGrafter"/>
</dbReference>
<dbReference type="InterPro" id="IPR000283">
    <property type="entry name" value="NADH_UbQ_OxRdtase_75kDa_su_CS"/>
</dbReference>
<dbReference type="GO" id="GO:0051537">
    <property type="term" value="F:2 iron, 2 sulfur cluster binding"/>
    <property type="evidence" value="ECO:0007669"/>
    <property type="project" value="UniProtKB-UniRule"/>
</dbReference>
<dbReference type="InterPro" id="IPR054351">
    <property type="entry name" value="NADH_UbQ_OxRdtase_ferredoxin"/>
</dbReference>
<dbReference type="Gene3D" id="3.40.228.10">
    <property type="entry name" value="Dimethylsulfoxide Reductase, domain 2"/>
    <property type="match status" value="1"/>
</dbReference>
<dbReference type="InterPro" id="IPR036010">
    <property type="entry name" value="2Fe-2S_ferredoxin-like_sf"/>
</dbReference>
<comment type="similarity">
    <text evidence="2 12">Belongs to the complex I 75 kDa subunit family.</text>
</comment>
<dbReference type="Gene3D" id="3.10.20.740">
    <property type="match status" value="1"/>
</dbReference>
<dbReference type="PANTHER" id="PTHR43105">
    <property type="entry name" value="RESPIRATORY NITRATE REDUCTASE"/>
    <property type="match status" value="1"/>
</dbReference>
<dbReference type="GO" id="GO:0051539">
    <property type="term" value="F:4 iron, 4 sulfur cluster binding"/>
    <property type="evidence" value="ECO:0007669"/>
    <property type="project" value="UniProtKB-KW"/>
</dbReference>
<dbReference type="Gene3D" id="2.20.25.90">
    <property type="entry name" value="ADC-like domains"/>
    <property type="match status" value="1"/>
</dbReference>
<keyword evidence="7 12" id="KW-1278">Translocase</keyword>
<dbReference type="Gene3D" id="3.40.50.740">
    <property type="match status" value="2"/>
</dbReference>
<comment type="cofactor">
    <cofactor evidence="12">
        <name>[2Fe-2S] cluster</name>
        <dbReference type="ChEBI" id="CHEBI:190135"/>
    </cofactor>
    <text evidence="12">Binds 1 [2Fe-2S] cluster per subunit.</text>
</comment>
<accession>A0A1S1QWA9</accession>
<dbReference type="PROSITE" id="PS00643">
    <property type="entry name" value="COMPLEX1_75K_3"/>
    <property type="match status" value="1"/>
</dbReference>
<dbReference type="InterPro" id="IPR009010">
    <property type="entry name" value="Asp_de-COase-like_dom_sf"/>
</dbReference>
<keyword evidence="3 12" id="KW-0004">4Fe-4S</keyword>
<dbReference type="InterPro" id="IPR050123">
    <property type="entry name" value="Prok_molybdopt-oxidoreductase"/>
</dbReference>
<feature type="region of interest" description="Disordered" evidence="13">
    <location>
        <begin position="680"/>
        <end position="700"/>
    </location>
</feature>
<evidence type="ECO:0000256" key="4">
    <source>
        <dbReference type="ARBA" id="ARBA00022714"/>
    </source>
</evidence>
<feature type="domain" description="4Fe-4S His(Cys)3-ligated-type" evidence="16">
    <location>
        <begin position="95"/>
        <end position="134"/>
    </location>
</feature>
<dbReference type="OrthoDB" id="9810782at2"/>
<dbReference type="InterPro" id="IPR010228">
    <property type="entry name" value="NADH_UbQ_OxRdtase_Gsu"/>
</dbReference>
<comment type="cofactor">
    <cofactor evidence="1 12">
        <name>[4Fe-4S] cluster</name>
        <dbReference type="ChEBI" id="CHEBI:49883"/>
    </cofactor>
</comment>
<feature type="domain" description="4Fe-4S Mo/W bis-MGD-type" evidence="15">
    <location>
        <begin position="233"/>
        <end position="289"/>
    </location>
</feature>
<dbReference type="GO" id="GO:0048038">
    <property type="term" value="F:quinone binding"/>
    <property type="evidence" value="ECO:0007669"/>
    <property type="project" value="UniProtKB-UniRule"/>
</dbReference>
<keyword evidence="9 12" id="KW-0411">Iron-sulfur</keyword>
<keyword evidence="4 12" id="KW-0001">2Fe-2S</keyword>
<evidence type="ECO:0000256" key="5">
    <source>
        <dbReference type="ARBA" id="ARBA00022719"/>
    </source>
</evidence>
<dbReference type="GO" id="GO:0046872">
    <property type="term" value="F:metal ion binding"/>
    <property type="evidence" value="ECO:0007669"/>
    <property type="project" value="UniProtKB-UniRule"/>
</dbReference>
<comment type="caution">
    <text evidence="17">The sequence shown here is derived from an EMBL/GenBank/DDBJ whole genome shotgun (WGS) entry which is preliminary data.</text>
</comment>
<gene>
    <name evidence="17" type="ORF">CC117_03550</name>
</gene>
<organism evidence="17 18">
    <name type="scientific">Parafrankia colletiae</name>
    <dbReference type="NCBI Taxonomy" id="573497"/>
    <lineage>
        <taxon>Bacteria</taxon>
        <taxon>Bacillati</taxon>
        <taxon>Actinomycetota</taxon>
        <taxon>Actinomycetes</taxon>
        <taxon>Frankiales</taxon>
        <taxon>Frankiaceae</taxon>
        <taxon>Parafrankia</taxon>
    </lineage>
</organism>
<evidence type="ECO:0000256" key="9">
    <source>
        <dbReference type="ARBA" id="ARBA00023014"/>
    </source>
</evidence>
<evidence type="ECO:0000256" key="13">
    <source>
        <dbReference type="SAM" id="MobiDB-lite"/>
    </source>
</evidence>
<evidence type="ECO:0000256" key="12">
    <source>
        <dbReference type="RuleBase" id="RU003525"/>
    </source>
</evidence>
<dbReference type="PROSITE" id="PS00642">
    <property type="entry name" value="COMPLEX1_75K_2"/>
    <property type="match status" value="1"/>
</dbReference>
<dbReference type="Gene3D" id="3.30.70.20">
    <property type="match status" value="1"/>
</dbReference>
<evidence type="ECO:0000256" key="3">
    <source>
        <dbReference type="ARBA" id="ARBA00022485"/>
    </source>
</evidence>
<evidence type="ECO:0000256" key="6">
    <source>
        <dbReference type="ARBA" id="ARBA00022723"/>
    </source>
</evidence>
<keyword evidence="18" id="KW-1185">Reference proteome</keyword>
<evidence type="ECO:0000313" key="18">
    <source>
        <dbReference type="Proteomes" id="UP000179627"/>
    </source>
</evidence>
<dbReference type="CDD" id="cd00207">
    <property type="entry name" value="fer2"/>
    <property type="match status" value="1"/>
</dbReference>
<dbReference type="InterPro" id="IPR006963">
    <property type="entry name" value="Mopterin_OxRdtase_4Fe-4S_dom"/>
</dbReference>
<keyword evidence="6 12" id="KW-0479">Metal-binding</keyword>
<dbReference type="PROSITE" id="PS51085">
    <property type="entry name" value="2FE2S_FER_2"/>
    <property type="match status" value="1"/>
</dbReference>
<dbReference type="Pfam" id="PF04879">
    <property type="entry name" value="Molybdop_Fe4S4"/>
    <property type="match status" value="1"/>
</dbReference>
<evidence type="ECO:0000256" key="2">
    <source>
        <dbReference type="ARBA" id="ARBA00005404"/>
    </source>
</evidence>
<dbReference type="NCBIfam" id="NF005895">
    <property type="entry name" value="PRK07860.1"/>
    <property type="match status" value="1"/>
</dbReference>
<evidence type="ECO:0000256" key="8">
    <source>
        <dbReference type="ARBA" id="ARBA00023004"/>
    </source>
</evidence>
<comment type="catalytic activity">
    <reaction evidence="11 12">
        <text>a quinone + NADH + 5 H(+)(in) = a quinol + NAD(+) + 4 H(+)(out)</text>
        <dbReference type="Rhea" id="RHEA:57888"/>
        <dbReference type="ChEBI" id="CHEBI:15378"/>
        <dbReference type="ChEBI" id="CHEBI:24646"/>
        <dbReference type="ChEBI" id="CHEBI:57540"/>
        <dbReference type="ChEBI" id="CHEBI:57945"/>
        <dbReference type="ChEBI" id="CHEBI:132124"/>
    </reaction>
</comment>
<dbReference type="PANTHER" id="PTHR43105:SF12">
    <property type="entry name" value="NADH-QUINONE OXIDOREDUCTASE SUBUNIT G"/>
    <property type="match status" value="1"/>
</dbReference>
<dbReference type="GO" id="GO:0016020">
    <property type="term" value="C:membrane"/>
    <property type="evidence" value="ECO:0007669"/>
    <property type="project" value="InterPro"/>
</dbReference>
<dbReference type="SUPFAM" id="SSF54862">
    <property type="entry name" value="4Fe-4S ferredoxins"/>
    <property type="match status" value="1"/>
</dbReference>
<evidence type="ECO:0000313" key="17">
    <source>
        <dbReference type="EMBL" id="OHV38993.1"/>
    </source>
</evidence>
<dbReference type="Proteomes" id="UP000179627">
    <property type="component" value="Unassembled WGS sequence"/>
</dbReference>